<reference evidence="1 2" key="2">
    <citation type="journal article" date="2010" name="Stand. Genomic Sci.">
        <title>Complete genome sequence of Alicyclobacillus acidocaldarius type strain (104-IA).</title>
        <authorList>
            <person name="Mavromatis K."/>
            <person name="Sikorski J."/>
            <person name="Lapidus A."/>
            <person name="Glavina Del Rio T."/>
            <person name="Copeland A."/>
            <person name="Tice H."/>
            <person name="Cheng J.F."/>
            <person name="Lucas S."/>
            <person name="Chen F."/>
            <person name="Nolan M."/>
            <person name="Bruce D."/>
            <person name="Goodwin L."/>
            <person name="Pitluck S."/>
            <person name="Ivanova N."/>
            <person name="Ovchinnikova G."/>
            <person name="Pati A."/>
            <person name="Chen A."/>
            <person name="Palaniappan K."/>
            <person name="Land M."/>
            <person name="Hauser L."/>
            <person name="Chang Y.J."/>
            <person name="Jeffries C.D."/>
            <person name="Chain P."/>
            <person name="Meincke L."/>
            <person name="Sims D."/>
            <person name="Chertkov O."/>
            <person name="Han C."/>
            <person name="Brettin T."/>
            <person name="Detter J.C."/>
            <person name="Wahrenburg C."/>
            <person name="Rohde M."/>
            <person name="Pukall R."/>
            <person name="Goker M."/>
            <person name="Bristow J."/>
            <person name="Eisen J.A."/>
            <person name="Markowitz V."/>
            <person name="Hugenholtz P."/>
            <person name="Klenk H.P."/>
            <person name="Kyrpides N.C."/>
        </authorList>
    </citation>
    <scope>NUCLEOTIDE SEQUENCE [LARGE SCALE GENOMIC DNA]</scope>
    <source>
        <strain evidence="2">ATCC 27009 / DSM 446 / BCRC 14685 / JCM 5260 / KCTC 1825 / NBRC 15652 / NCIMB 11725 / NRRL B-14509 / 104-IA</strain>
    </source>
</reference>
<reference evidence="2" key="1">
    <citation type="submission" date="2009-09" db="EMBL/GenBank/DDBJ databases">
        <title>The complete chromosome of Alicyclobacillus acidocaldarius subsp. acidocaldarius DSM 446.</title>
        <authorList>
            <consortium name="US DOE Joint Genome Institute (JGI-PGF)"/>
            <person name="Lucas S."/>
            <person name="Copeland A."/>
            <person name="Lapidus A."/>
            <person name="Glavina del Rio T."/>
            <person name="Dalin E."/>
            <person name="Tice H."/>
            <person name="Bruce D."/>
            <person name="Goodwin L."/>
            <person name="Pitluck S."/>
            <person name="Kyrpides N."/>
            <person name="Mavromatis K."/>
            <person name="Ivanova N."/>
            <person name="Ovchinnikova G."/>
            <person name="Chertkov O."/>
            <person name="Sims D."/>
            <person name="Brettin T."/>
            <person name="Detter J.C."/>
            <person name="Han C."/>
            <person name="Larimer F."/>
            <person name="Land M."/>
            <person name="Hauser L."/>
            <person name="Markowitz V."/>
            <person name="Cheng J.-F."/>
            <person name="Hugenholtz P."/>
            <person name="Woyke T."/>
            <person name="Wu D."/>
            <person name="Pukall R."/>
            <person name="Klenk H.-P."/>
            <person name="Eisen J.A."/>
        </authorList>
    </citation>
    <scope>NUCLEOTIDE SEQUENCE [LARGE SCALE GENOMIC DNA]</scope>
    <source>
        <strain evidence="2">ATCC 27009 / DSM 446 / BCRC 14685 / JCM 5260 / KCTC 1825 / NBRC 15652 / NCIMB 11725 / NRRL B-14509 / 104-IA</strain>
    </source>
</reference>
<dbReference type="Proteomes" id="UP000001917">
    <property type="component" value="Chromosome"/>
</dbReference>
<evidence type="ECO:0000313" key="1">
    <source>
        <dbReference type="EMBL" id="ACV58738.1"/>
    </source>
</evidence>
<dbReference type="STRING" id="521098.Aaci_1726"/>
<sequence>MTWVYDSKLYDTKFEASCRMARLEDAAEASSSNARYLSVFQTRSGRYGVKILLAQDSSESERCSK</sequence>
<name>C8WXB6_ALIAD</name>
<dbReference type="KEGG" id="aac:Aaci_1726"/>
<evidence type="ECO:0000313" key="2">
    <source>
        <dbReference type="Proteomes" id="UP000001917"/>
    </source>
</evidence>
<gene>
    <name evidence="1" type="ordered locus">Aaci_1726</name>
</gene>
<keyword evidence="2" id="KW-1185">Reference proteome</keyword>
<dbReference type="EMBL" id="CP001727">
    <property type="protein sequence ID" value="ACV58738.1"/>
    <property type="molecule type" value="Genomic_DNA"/>
</dbReference>
<dbReference type="HOGENOM" id="CLU_205688_0_0_9"/>
<proteinExistence type="predicted"/>
<protein>
    <submittedName>
        <fullName evidence="1">Uncharacterized protein</fullName>
    </submittedName>
</protein>
<dbReference type="AlphaFoldDB" id="C8WXB6"/>
<organism evidence="1 2">
    <name type="scientific">Alicyclobacillus acidocaldarius subsp. acidocaldarius (strain ATCC 27009 / DSM 446 / BCRC 14685 / JCM 5260 / KCTC 1825 / NBRC 15652 / NCIMB 11725 / NRRL B-14509 / 104-IA)</name>
    <name type="common">Bacillus acidocaldarius</name>
    <dbReference type="NCBI Taxonomy" id="521098"/>
    <lineage>
        <taxon>Bacteria</taxon>
        <taxon>Bacillati</taxon>
        <taxon>Bacillota</taxon>
        <taxon>Bacilli</taxon>
        <taxon>Bacillales</taxon>
        <taxon>Alicyclobacillaceae</taxon>
        <taxon>Alicyclobacillus</taxon>
    </lineage>
</organism>
<dbReference type="eggNOG" id="COG5002">
    <property type="taxonomic scope" value="Bacteria"/>
</dbReference>
<accession>C8WXB6</accession>